<dbReference type="AlphaFoldDB" id="A0AAV9D0Q1"/>
<accession>A0AAV9D0Q1</accession>
<keyword evidence="2" id="KW-1185">Reference proteome</keyword>
<organism evidence="1 2">
    <name type="scientific">Acorus calamus</name>
    <name type="common">Sweet flag</name>
    <dbReference type="NCBI Taxonomy" id="4465"/>
    <lineage>
        <taxon>Eukaryota</taxon>
        <taxon>Viridiplantae</taxon>
        <taxon>Streptophyta</taxon>
        <taxon>Embryophyta</taxon>
        <taxon>Tracheophyta</taxon>
        <taxon>Spermatophyta</taxon>
        <taxon>Magnoliopsida</taxon>
        <taxon>Liliopsida</taxon>
        <taxon>Acoraceae</taxon>
        <taxon>Acorus</taxon>
    </lineage>
</organism>
<dbReference type="EMBL" id="JAUJYO010000016">
    <property type="protein sequence ID" value="KAK1294785.1"/>
    <property type="molecule type" value="Genomic_DNA"/>
</dbReference>
<comment type="caution">
    <text evidence="1">The sequence shown here is derived from an EMBL/GenBank/DDBJ whole genome shotgun (WGS) entry which is preliminary data.</text>
</comment>
<reference evidence="1" key="1">
    <citation type="journal article" date="2023" name="Nat. Commun.">
        <title>Diploid and tetraploid genomes of Acorus and the evolution of monocots.</title>
        <authorList>
            <person name="Ma L."/>
            <person name="Liu K.W."/>
            <person name="Li Z."/>
            <person name="Hsiao Y.Y."/>
            <person name="Qi Y."/>
            <person name="Fu T."/>
            <person name="Tang G.D."/>
            <person name="Zhang D."/>
            <person name="Sun W.H."/>
            <person name="Liu D.K."/>
            <person name="Li Y."/>
            <person name="Chen G.Z."/>
            <person name="Liu X.D."/>
            <person name="Liao X.Y."/>
            <person name="Jiang Y.T."/>
            <person name="Yu X."/>
            <person name="Hao Y."/>
            <person name="Huang J."/>
            <person name="Zhao X.W."/>
            <person name="Ke S."/>
            <person name="Chen Y.Y."/>
            <person name="Wu W.L."/>
            <person name="Hsu J.L."/>
            <person name="Lin Y.F."/>
            <person name="Huang M.D."/>
            <person name="Li C.Y."/>
            <person name="Huang L."/>
            <person name="Wang Z.W."/>
            <person name="Zhao X."/>
            <person name="Zhong W.Y."/>
            <person name="Peng D.H."/>
            <person name="Ahmad S."/>
            <person name="Lan S."/>
            <person name="Zhang J.S."/>
            <person name="Tsai W.C."/>
            <person name="Van de Peer Y."/>
            <person name="Liu Z.J."/>
        </authorList>
    </citation>
    <scope>NUCLEOTIDE SEQUENCE</scope>
    <source>
        <strain evidence="1">CP</strain>
    </source>
</reference>
<evidence type="ECO:0000313" key="2">
    <source>
        <dbReference type="Proteomes" id="UP001180020"/>
    </source>
</evidence>
<evidence type="ECO:0000313" key="1">
    <source>
        <dbReference type="EMBL" id="KAK1294785.1"/>
    </source>
</evidence>
<protein>
    <submittedName>
        <fullName evidence="1">Uncharacterized protein</fullName>
    </submittedName>
</protein>
<reference evidence="1" key="2">
    <citation type="submission" date="2023-06" db="EMBL/GenBank/DDBJ databases">
        <authorList>
            <person name="Ma L."/>
            <person name="Liu K.-W."/>
            <person name="Li Z."/>
            <person name="Hsiao Y.-Y."/>
            <person name="Qi Y."/>
            <person name="Fu T."/>
            <person name="Tang G."/>
            <person name="Zhang D."/>
            <person name="Sun W.-H."/>
            <person name="Liu D.-K."/>
            <person name="Li Y."/>
            <person name="Chen G.-Z."/>
            <person name="Liu X.-D."/>
            <person name="Liao X.-Y."/>
            <person name="Jiang Y.-T."/>
            <person name="Yu X."/>
            <person name="Hao Y."/>
            <person name="Huang J."/>
            <person name="Zhao X.-W."/>
            <person name="Ke S."/>
            <person name="Chen Y.-Y."/>
            <person name="Wu W.-L."/>
            <person name="Hsu J.-L."/>
            <person name="Lin Y.-F."/>
            <person name="Huang M.-D."/>
            <person name="Li C.-Y."/>
            <person name="Huang L."/>
            <person name="Wang Z.-W."/>
            <person name="Zhao X."/>
            <person name="Zhong W.-Y."/>
            <person name="Peng D.-H."/>
            <person name="Ahmad S."/>
            <person name="Lan S."/>
            <person name="Zhang J.-S."/>
            <person name="Tsai W.-C."/>
            <person name="Van De Peer Y."/>
            <person name="Liu Z.-J."/>
        </authorList>
    </citation>
    <scope>NUCLEOTIDE SEQUENCE</scope>
    <source>
        <strain evidence="1">CP</strain>
        <tissue evidence="1">Leaves</tissue>
    </source>
</reference>
<dbReference type="Proteomes" id="UP001180020">
    <property type="component" value="Unassembled WGS sequence"/>
</dbReference>
<name>A0AAV9D0Q1_ACOCL</name>
<proteinExistence type="predicted"/>
<sequence length="58" mass="6797">MEEVVSFSDPIVSPRYLNDIWSIIYFELDSSMKLTIQPVVHDYDDDEIGIDDDDDEWA</sequence>
<gene>
    <name evidence="1" type="ORF">QJS10_CPA16g00543</name>
</gene>